<reference evidence="2 4" key="2">
    <citation type="submission" date="2018-03" db="EMBL/GenBank/DDBJ databases">
        <authorList>
            <person name="Fogelqvist J."/>
        </authorList>
    </citation>
    <scope>NUCLEOTIDE SEQUENCE [LARGE SCALE GENOMIC DNA]</scope>
</reference>
<protein>
    <submittedName>
        <fullName evidence="1">Uncharacterized protein</fullName>
    </submittedName>
</protein>
<dbReference type="Proteomes" id="UP000290189">
    <property type="component" value="Unassembled WGS sequence"/>
</dbReference>
<dbReference type="EMBL" id="CDSF01000077">
    <property type="protein sequence ID" value="CEO96934.1"/>
    <property type="molecule type" value="Genomic_DNA"/>
</dbReference>
<gene>
    <name evidence="1" type="ORF">PBRA_005538</name>
    <name evidence="2" type="ORF">PLBR_LOCUS9098</name>
</gene>
<evidence type="ECO:0000313" key="2">
    <source>
        <dbReference type="EMBL" id="SPR01883.1"/>
    </source>
</evidence>
<sequence length="132" mass="14955">MADAGTMSLAAVVTIQRAFRRKRERARDRIRKSIRQVQESCDADLVSKLMCGKPLRGSVHDEMLQKQADIVGQLHKKQASMDDVRMRRRHSSKVNAEIIAAYRAKTKSVVSNQRDKLEEHLRAKLLSAGKST</sequence>
<proteinExistence type="predicted"/>
<geneLocation type="mitochondrion" evidence="2"/>
<evidence type="ECO:0000313" key="3">
    <source>
        <dbReference type="Proteomes" id="UP000039324"/>
    </source>
</evidence>
<name>A0A0G4IP39_PLABS</name>
<reference evidence="1 3" key="1">
    <citation type="submission" date="2015-02" db="EMBL/GenBank/DDBJ databases">
        <authorList>
            <person name="Chooi Y.-H."/>
        </authorList>
    </citation>
    <scope>NUCLEOTIDE SEQUENCE [LARGE SCALE GENOMIC DNA]</scope>
    <source>
        <strain evidence="1">E3</strain>
    </source>
</reference>
<organism evidence="1 3">
    <name type="scientific">Plasmodiophora brassicae</name>
    <name type="common">Clubroot disease agent</name>
    <dbReference type="NCBI Taxonomy" id="37360"/>
    <lineage>
        <taxon>Eukaryota</taxon>
        <taxon>Sar</taxon>
        <taxon>Rhizaria</taxon>
        <taxon>Endomyxa</taxon>
        <taxon>Phytomyxea</taxon>
        <taxon>Plasmodiophorida</taxon>
        <taxon>Plasmodiophoridae</taxon>
        <taxon>Plasmodiophora</taxon>
    </lineage>
</organism>
<keyword evidence="2" id="KW-0496">Mitochondrion</keyword>
<accession>A0A0G4IP39</accession>
<keyword evidence="3" id="KW-1185">Reference proteome</keyword>
<dbReference type="EMBL" id="OVEO01000019">
    <property type="protein sequence ID" value="SPR01883.1"/>
    <property type="molecule type" value="Genomic_DNA"/>
</dbReference>
<evidence type="ECO:0000313" key="1">
    <source>
        <dbReference type="EMBL" id="CEO96934.1"/>
    </source>
</evidence>
<dbReference type="AlphaFoldDB" id="A0A0G4IP39"/>
<evidence type="ECO:0000313" key="4">
    <source>
        <dbReference type="Proteomes" id="UP000290189"/>
    </source>
</evidence>
<dbReference type="Proteomes" id="UP000039324">
    <property type="component" value="Unassembled WGS sequence"/>
</dbReference>